<feature type="domain" description="Schlafen GTPase-like" evidence="1">
    <location>
        <begin position="19"/>
        <end position="144"/>
    </location>
</feature>
<organism evidence="2 3">
    <name type="scientific">Porites evermanni</name>
    <dbReference type="NCBI Taxonomy" id="104178"/>
    <lineage>
        <taxon>Eukaryota</taxon>
        <taxon>Metazoa</taxon>
        <taxon>Cnidaria</taxon>
        <taxon>Anthozoa</taxon>
        <taxon>Hexacorallia</taxon>
        <taxon>Scleractinia</taxon>
        <taxon>Fungiina</taxon>
        <taxon>Poritidae</taxon>
        <taxon>Porites</taxon>
    </lineage>
</organism>
<evidence type="ECO:0000259" key="1">
    <source>
        <dbReference type="Pfam" id="PF21026"/>
    </source>
</evidence>
<evidence type="ECO:0000313" key="2">
    <source>
        <dbReference type="EMBL" id="CAH3192574.1"/>
    </source>
</evidence>
<proteinExistence type="predicted"/>
<protein>
    <recommendedName>
        <fullName evidence="1">Schlafen GTPase-like domain-containing protein</fullName>
    </recommendedName>
</protein>
<dbReference type="Pfam" id="PF21026">
    <property type="entry name" value="SLFN_GTPase-like"/>
    <property type="match status" value="1"/>
</dbReference>
<sequence>PLSPEGFEENQPEPVKQVIREIQQHYSRGRNRSLLVGSRSWLSCITKAEIYSEEADGIICDLLLFDQELGGLHLFTLCTSGTETESLSYAQTTAKVIKRALVVNGGCYEKFYISYHLVSCTAKSAVPLDGLLSPDDRYPVDYQLETPRGKVKEVLKSLVIVLAKVPSVLSNKQGISFFNLLTVEQFQLFH</sequence>
<feature type="non-terminal residue" evidence="2">
    <location>
        <position position="1"/>
    </location>
</feature>
<keyword evidence="3" id="KW-1185">Reference proteome</keyword>
<comment type="caution">
    <text evidence="2">The sequence shown here is derived from an EMBL/GenBank/DDBJ whole genome shotgun (WGS) entry which is preliminary data.</text>
</comment>
<dbReference type="InterPro" id="IPR048729">
    <property type="entry name" value="SLFN_GTPase-like"/>
</dbReference>
<gene>
    <name evidence="2" type="ORF">PEVE_00024160</name>
</gene>
<reference evidence="2 3" key="1">
    <citation type="submission" date="2022-05" db="EMBL/GenBank/DDBJ databases">
        <authorList>
            <consortium name="Genoscope - CEA"/>
            <person name="William W."/>
        </authorList>
    </citation>
    <scope>NUCLEOTIDE SEQUENCE [LARGE SCALE GENOMIC DNA]</scope>
</reference>
<dbReference type="EMBL" id="CALNXI010003222">
    <property type="protein sequence ID" value="CAH3192574.1"/>
    <property type="molecule type" value="Genomic_DNA"/>
</dbReference>
<accession>A0ABN8SM05</accession>
<dbReference type="Proteomes" id="UP001159427">
    <property type="component" value="Unassembled WGS sequence"/>
</dbReference>
<evidence type="ECO:0000313" key="3">
    <source>
        <dbReference type="Proteomes" id="UP001159427"/>
    </source>
</evidence>
<name>A0ABN8SM05_9CNID</name>
<feature type="non-terminal residue" evidence="2">
    <location>
        <position position="190"/>
    </location>
</feature>